<organism evidence="1 2">
    <name type="scientific">Candidatus Fonsibacter lacus</name>
    <dbReference type="NCBI Taxonomy" id="2576439"/>
    <lineage>
        <taxon>Bacteria</taxon>
        <taxon>Pseudomonadati</taxon>
        <taxon>Pseudomonadota</taxon>
        <taxon>Alphaproteobacteria</taxon>
        <taxon>Candidatus Pelagibacterales</taxon>
        <taxon>Candidatus Pelagibacterales incertae sedis</taxon>
        <taxon>Candidatus Fonsibacter</taxon>
    </lineage>
</organism>
<keyword evidence="1" id="KW-0808">Transferase</keyword>
<feature type="non-terminal residue" evidence="1">
    <location>
        <position position="1"/>
    </location>
</feature>
<keyword evidence="1" id="KW-0418">Kinase</keyword>
<sequence length="34" mass="3951">LDSSFYNTKAAFVEIDKVIRNEIKRLNATKHKSL</sequence>
<reference evidence="1 2" key="1">
    <citation type="submission" date="2018-10" db="EMBL/GenBank/DDBJ databases">
        <title>Iterative Subtractive Binning of Freshwater Chronoseries Metagenomes Recovers Nearly Complete Genomes from over Four Hundred Novel Species.</title>
        <authorList>
            <person name="Rodriguez-R L.M."/>
            <person name="Tsementzi D."/>
            <person name="Luo C."/>
            <person name="Konstantinidis K.T."/>
        </authorList>
    </citation>
    <scope>NUCLEOTIDE SEQUENCE [LARGE SCALE GENOMIC DNA]</scope>
    <source>
        <strain evidence="1">WB7_2B_003</strain>
    </source>
</reference>
<dbReference type="Proteomes" id="UP000572953">
    <property type="component" value="Unassembled WGS sequence"/>
</dbReference>
<dbReference type="EMBL" id="RGGN01000213">
    <property type="protein sequence ID" value="NCU63313.1"/>
    <property type="molecule type" value="Genomic_DNA"/>
</dbReference>
<name>A0A845S6D2_9PROT</name>
<evidence type="ECO:0000313" key="2">
    <source>
        <dbReference type="Proteomes" id="UP000572953"/>
    </source>
</evidence>
<accession>A0A845S6D2</accession>
<proteinExistence type="predicted"/>
<evidence type="ECO:0000313" key="1">
    <source>
        <dbReference type="EMBL" id="NCU63313.1"/>
    </source>
</evidence>
<protein>
    <submittedName>
        <fullName evidence="1">(D)CMP kinase</fullName>
    </submittedName>
</protein>
<dbReference type="AlphaFoldDB" id="A0A845S6D2"/>
<comment type="caution">
    <text evidence="1">The sequence shown here is derived from an EMBL/GenBank/DDBJ whole genome shotgun (WGS) entry which is preliminary data.</text>
</comment>
<gene>
    <name evidence="1" type="ORF">EBV78_04505</name>
</gene>
<dbReference type="GO" id="GO:0016301">
    <property type="term" value="F:kinase activity"/>
    <property type="evidence" value="ECO:0007669"/>
    <property type="project" value="UniProtKB-KW"/>
</dbReference>